<dbReference type="AlphaFoldDB" id="A0A0A8ZD78"/>
<reference evidence="1" key="1">
    <citation type="submission" date="2014-09" db="EMBL/GenBank/DDBJ databases">
        <authorList>
            <person name="Magalhaes I.L.F."/>
            <person name="Oliveira U."/>
            <person name="Santos F.R."/>
            <person name="Vidigal T.H.D.A."/>
            <person name="Brescovit A.D."/>
            <person name="Santos A.J."/>
        </authorList>
    </citation>
    <scope>NUCLEOTIDE SEQUENCE</scope>
    <source>
        <tissue evidence="1">Shoot tissue taken approximately 20 cm above the soil surface</tissue>
    </source>
</reference>
<evidence type="ECO:0000313" key="1">
    <source>
        <dbReference type="EMBL" id="JAD34675.1"/>
    </source>
</evidence>
<protein>
    <submittedName>
        <fullName evidence="1">Uncharacterized protein</fullName>
    </submittedName>
</protein>
<reference evidence="1" key="2">
    <citation type="journal article" date="2015" name="Data Brief">
        <title>Shoot transcriptome of the giant reed, Arundo donax.</title>
        <authorList>
            <person name="Barrero R.A."/>
            <person name="Guerrero F.D."/>
            <person name="Moolhuijzen P."/>
            <person name="Goolsby J.A."/>
            <person name="Tidwell J."/>
            <person name="Bellgard S.E."/>
            <person name="Bellgard M.I."/>
        </authorList>
    </citation>
    <scope>NUCLEOTIDE SEQUENCE</scope>
    <source>
        <tissue evidence="1">Shoot tissue taken approximately 20 cm above the soil surface</tissue>
    </source>
</reference>
<organism evidence="1">
    <name type="scientific">Arundo donax</name>
    <name type="common">Giant reed</name>
    <name type="synonym">Donax arundinaceus</name>
    <dbReference type="NCBI Taxonomy" id="35708"/>
    <lineage>
        <taxon>Eukaryota</taxon>
        <taxon>Viridiplantae</taxon>
        <taxon>Streptophyta</taxon>
        <taxon>Embryophyta</taxon>
        <taxon>Tracheophyta</taxon>
        <taxon>Spermatophyta</taxon>
        <taxon>Magnoliopsida</taxon>
        <taxon>Liliopsida</taxon>
        <taxon>Poales</taxon>
        <taxon>Poaceae</taxon>
        <taxon>PACMAD clade</taxon>
        <taxon>Arundinoideae</taxon>
        <taxon>Arundineae</taxon>
        <taxon>Arundo</taxon>
    </lineage>
</organism>
<dbReference type="EMBL" id="GBRH01263220">
    <property type="protein sequence ID" value="JAD34675.1"/>
    <property type="molecule type" value="Transcribed_RNA"/>
</dbReference>
<name>A0A0A8ZD78_ARUDO</name>
<sequence length="43" mass="4869">MLVSSCWWRISLLQGSIRIVKMAFGKTVCGILPLESLLEKEEC</sequence>
<proteinExistence type="predicted"/>
<accession>A0A0A8ZD78</accession>